<organism evidence="3 4">
    <name type="scientific">Desulfoglaeba alkanexedens ALDC</name>
    <dbReference type="NCBI Taxonomy" id="980445"/>
    <lineage>
        <taxon>Bacteria</taxon>
        <taxon>Pseudomonadati</taxon>
        <taxon>Thermodesulfobacteriota</taxon>
        <taxon>Syntrophobacteria</taxon>
        <taxon>Syntrophobacterales</taxon>
        <taxon>Syntrophobacteraceae</taxon>
        <taxon>Desulfoglaeba</taxon>
    </lineage>
</organism>
<accession>A0A4P8L364</accession>
<dbReference type="AlphaFoldDB" id="A0A4P8L364"/>
<evidence type="ECO:0000256" key="1">
    <source>
        <dbReference type="SAM" id="MobiDB-lite"/>
    </source>
</evidence>
<dbReference type="RefSeq" id="WP_137424163.1">
    <property type="nucleotide sequence ID" value="NZ_CP040098.1"/>
</dbReference>
<sequence>MALKPSEDQRSGMQGNRRAGLAAVVVLLVVLAGGYWFWSQNTPMAPPGEAVTSTHPPADPQNTLAKGRHGEAQAPPTPGSSRDGRRAASPPSGDRIVKPIETSEVPPPLPLPKVSRESGQEERKSAYGLKESVDHIVSEEESFPVHGSQWSIADIREKLAQKDRESEEQGVYPVLPSVVEKDIPSILRKRIPGAAGANEAFPGFYGVKVVRPGENLWNIHYNILREYFARRGVNLPRHADEPQADGRSSSVGRILKFLESAVQVYSIPENRLVRDLDRIHPDDLIVFFNISDVFSVLDNLQPEELRWIRYIAGRLQLERPEGSRELITRKDLLPRNEPPIPESRIHVEEHR</sequence>
<name>A0A4P8L364_9BACT</name>
<feature type="transmembrane region" description="Helical" evidence="2">
    <location>
        <begin position="20"/>
        <end position="38"/>
    </location>
</feature>
<reference evidence="3 4" key="2">
    <citation type="submission" date="2019-05" db="EMBL/GenBank/DDBJ databases">
        <authorList>
            <person name="Suflita J.M."/>
            <person name="Marks C.R."/>
        </authorList>
    </citation>
    <scope>NUCLEOTIDE SEQUENCE [LARGE SCALE GENOMIC DNA]</scope>
    <source>
        <strain evidence="3 4">ALDC</strain>
    </source>
</reference>
<feature type="compositionally biased region" description="Polar residues" evidence="1">
    <location>
        <begin position="51"/>
        <end position="64"/>
    </location>
</feature>
<keyword evidence="2" id="KW-0472">Membrane</keyword>
<dbReference type="KEGG" id="dax:FDQ92_08495"/>
<protein>
    <submittedName>
        <fullName evidence="3">Uncharacterized protein</fullName>
    </submittedName>
</protein>
<feature type="region of interest" description="Disordered" evidence="1">
    <location>
        <begin position="47"/>
        <end position="128"/>
    </location>
</feature>
<reference evidence="3 4" key="1">
    <citation type="submission" date="2019-05" db="EMBL/GenBank/DDBJ databases">
        <title>The Complete Genome Sequence of the n-alkane-degrading Desulfoglaeba alkanexedens ALDC reveals multiple alkylsuccinate synthase gene clusters.</title>
        <authorList>
            <person name="Callaghan A.V."/>
            <person name="Davidova I.A."/>
            <person name="Duncan K.E."/>
            <person name="Morris B."/>
            <person name="McInerney M.J."/>
        </authorList>
    </citation>
    <scope>NUCLEOTIDE SEQUENCE [LARGE SCALE GENOMIC DNA]</scope>
    <source>
        <strain evidence="3 4">ALDC</strain>
    </source>
</reference>
<dbReference type="OrthoDB" id="5415158at2"/>
<feature type="compositionally biased region" description="Basic and acidic residues" evidence="1">
    <location>
        <begin position="114"/>
        <end position="128"/>
    </location>
</feature>
<dbReference type="EMBL" id="CP040098">
    <property type="protein sequence ID" value="QCQ22194.1"/>
    <property type="molecule type" value="Genomic_DNA"/>
</dbReference>
<keyword evidence="4" id="KW-1185">Reference proteome</keyword>
<evidence type="ECO:0000313" key="3">
    <source>
        <dbReference type="EMBL" id="QCQ22194.1"/>
    </source>
</evidence>
<dbReference type="Proteomes" id="UP000298602">
    <property type="component" value="Chromosome"/>
</dbReference>
<evidence type="ECO:0000313" key="4">
    <source>
        <dbReference type="Proteomes" id="UP000298602"/>
    </source>
</evidence>
<keyword evidence="2" id="KW-1133">Transmembrane helix</keyword>
<keyword evidence="2" id="KW-0812">Transmembrane</keyword>
<proteinExistence type="predicted"/>
<gene>
    <name evidence="3" type="ORF">FDQ92_08495</name>
</gene>
<evidence type="ECO:0000256" key="2">
    <source>
        <dbReference type="SAM" id="Phobius"/>
    </source>
</evidence>